<comment type="caution">
    <text evidence="4">The sequence shown here is derived from an EMBL/GenBank/DDBJ whole genome shotgun (WGS) entry which is preliminary data.</text>
</comment>
<evidence type="ECO:0000256" key="2">
    <source>
        <dbReference type="ARBA" id="ARBA00024195"/>
    </source>
</evidence>
<organism evidence="4 5">
    <name type="scientific">Meganyctiphanes norvegica</name>
    <name type="common">Northern krill</name>
    <name type="synonym">Thysanopoda norvegica</name>
    <dbReference type="NCBI Taxonomy" id="48144"/>
    <lineage>
        <taxon>Eukaryota</taxon>
        <taxon>Metazoa</taxon>
        <taxon>Ecdysozoa</taxon>
        <taxon>Arthropoda</taxon>
        <taxon>Crustacea</taxon>
        <taxon>Multicrustacea</taxon>
        <taxon>Malacostraca</taxon>
        <taxon>Eumalacostraca</taxon>
        <taxon>Eucarida</taxon>
        <taxon>Euphausiacea</taxon>
        <taxon>Euphausiidae</taxon>
        <taxon>Meganyctiphanes</taxon>
    </lineage>
</organism>
<dbReference type="Gene3D" id="2.40.10.10">
    <property type="entry name" value="Trypsin-like serine proteases"/>
    <property type="match status" value="1"/>
</dbReference>
<gene>
    <name evidence="4" type="ORF">MNOR_LOCUS38158</name>
</gene>
<dbReference type="GO" id="GO:0004252">
    <property type="term" value="F:serine-type endopeptidase activity"/>
    <property type="evidence" value="ECO:0007669"/>
    <property type="project" value="InterPro"/>
</dbReference>
<dbReference type="EMBL" id="CAXKWB010083774">
    <property type="protein sequence ID" value="CAL4208519.1"/>
    <property type="molecule type" value="Genomic_DNA"/>
</dbReference>
<dbReference type="PRINTS" id="PR00722">
    <property type="entry name" value="CHYMOTRYPSIN"/>
</dbReference>
<reference evidence="4 5" key="1">
    <citation type="submission" date="2024-05" db="EMBL/GenBank/DDBJ databases">
        <authorList>
            <person name="Wallberg A."/>
        </authorList>
    </citation>
    <scope>NUCLEOTIDE SEQUENCE [LARGE SCALE GENOMIC DNA]</scope>
</reference>
<evidence type="ECO:0000313" key="4">
    <source>
        <dbReference type="EMBL" id="CAL4208519.1"/>
    </source>
</evidence>
<dbReference type="InterPro" id="IPR009003">
    <property type="entry name" value="Peptidase_S1_PA"/>
</dbReference>
<keyword evidence="1" id="KW-1015">Disulfide bond</keyword>
<evidence type="ECO:0000259" key="3">
    <source>
        <dbReference type="PROSITE" id="PS50240"/>
    </source>
</evidence>
<dbReference type="InterPro" id="IPR001314">
    <property type="entry name" value="Peptidase_S1A"/>
</dbReference>
<dbReference type="GO" id="GO:0006508">
    <property type="term" value="P:proteolysis"/>
    <property type="evidence" value="ECO:0007669"/>
    <property type="project" value="InterPro"/>
</dbReference>
<dbReference type="Proteomes" id="UP001497623">
    <property type="component" value="Unassembled WGS sequence"/>
</dbReference>
<comment type="similarity">
    <text evidence="2">Belongs to the peptidase S1 family. CLIP subfamily.</text>
</comment>
<dbReference type="Pfam" id="PF00089">
    <property type="entry name" value="Trypsin"/>
    <property type="match status" value="1"/>
</dbReference>
<dbReference type="InterPro" id="IPR001254">
    <property type="entry name" value="Trypsin_dom"/>
</dbReference>
<dbReference type="InterPro" id="IPR043504">
    <property type="entry name" value="Peptidase_S1_PA_chymotrypsin"/>
</dbReference>
<sequence length="208" mass="22198">MSCALLPAGDISVIIADHNRNSDDDDVEGITCTVKAQELILNDDYEVCGTNTHEHDIALIKLSAPLSLTTPNDPRPICLPTSSSESYVGTSVKVVGWGVTSRNSAYPDIPHELTISVVTDSKCDNKFYFWSADYMLCADDGTNKPVDACTGDAGSPLIAELTAGTYTVIGTVSGGTVQCKGPGVYTRVDKYLDWIKTTADLTNICPVL</sequence>
<dbReference type="PANTHER" id="PTHR24256">
    <property type="entry name" value="TRYPTASE-RELATED"/>
    <property type="match status" value="1"/>
</dbReference>
<dbReference type="PROSITE" id="PS50240">
    <property type="entry name" value="TRYPSIN_DOM"/>
    <property type="match status" value="1"/>
</dbReference>
<dbReference type="CDD" id="cd00190">
    <property type="entry name" value="Tryp_SPc"/>
    <property type="match status" value="1"/>
</dbReference>
<dbReference type="AlphaFoldDB" id="A0AAV2SMI9"/>
<keyword evidence="5" id="KW-1185">Reference proteome</keyword>
<proteinExistence type="inferred from homology"/>
<evidence type="ECO:0000313" key="5">
    <source>
        <dbReference type="Proteomes" id="UP001497623"/>
    </source>
</evidence>
<accession>A0AAV2SMI9</accession>
<dbReference type="InterPro" id="IPR051487">
    <property type="entry name" value="Ser/Thr_Proteases_Immune/Dev"/>
</dbReference>
<feature type="non-terminal residue" evidence="4">
    <location>
        <position position="208"/>
    </location>
</feature>
<protein>
    <recommendedName>
        <fullName evidence="3">Peptidase S1 domain-containing protein</fullName>
    </recommendedName>
</protein>
<feature type="domain" description="Peptidase S1" evidence="3">
    <location>
        <begin position="1"/>
        <end position="200"/>
    </location>
</feature>
<dbReference type="SMART" id="SM00020">
    <property type="entry name" value="Tryp_SPc"/>
    <property type="match status" value="1"/>
</dbReference>
<evidence type="ECO:0000256" key="1">
    <source>
        <dbReference type="ARBA" id="ARBA00023157"/>
    </source>
</evidence>
<dbReference type="SUPFAM" id="SSF50494">
    <property type="entry name" value="Trypsin-like serine proteases"/>
    <property type="match status" value="1"/>
</dbReference>
<name>A0AAV2SMI9_MEGNR</name>